<organism evidence="1 2">
    <name type="scientific">Cerrena zonata</name>
    <dbReference type="NCBI Taxonomy" id="2478898"/>
    <lineage>
        <taxon>Eukaryota</taxon>
        <taxon>Fungi</taxon>
        <taxon>Dikarya</taxon>
        <taxon>Basidiomycota</taxon>
        <taxon>Agaricomycotina</taxon>
        <taxon>Agaricomycetes</taxon>
        <taxon>Polyporales</taxon>
        <taxon>Cerrenaceae</taxon>
        <taxon>Cerrena</taxon>
    </lineage>
</organism>
<accession>A0AAW0G683</accession>
<protein>
    <submittedName>
        <fullName evidence="1">Uncharacterized protein</fullName>
    </submittedName>
</protein>
<reference evidence="1 2" key="1">
    <citation type="submission" date="2022-09" db="EMBL/GenBank/DDBJ databases">
        <authorList>
            <person name="Palmer J.M."/>
        </authorList>
    </citation>
    <scope>NUCLEOTIDE SEQUENCE [LARGE SCALE GENOMIC DNA]</scope>
    <source>
        <strain evidence="1 2">DSM 7382</strain>
    </source>
</reference>
<evidence type="ECO:0000313" key="1">
    <source>
        <dbReference type="EMBL" id="KAK7685473.1"/>
    </source>
</evidence>
<proteinExistence type="predicted"/>
<dbReference type="Proteomes" id="UP001385951">
    <property type="component" value="Unassembled WGS sequence"/>
</dbReference>
<keyword evidence="2" id="KW-1185">Reference proteome</keyword>
<comment type="caution">
    <text evidence="1">The sequence shown here is derived from an EMBL/GenBank/DDBJ whole genome shotgun (WGS) entry which is preliminary data.</text>
</comment>
<dbReference type="EMBL" id="JASBNA010000020">
    <property type="protein sequence ID" value="KAK7685473.1"/>
    <property type="molecule type" value="Genomic_DNA"/>
</dbReference>
<name>A0AAW0G683_9APHY</name>
<sequence length="206" mass="22712">MRSPILGHQSIRSDSDAEPSAHLPCTELIGPIALLRLLTRLAERGLIMQSQSWTQLPEGTSSSTTVQDIKQILEPTVLKKILAIAVKRISRFREYIRDRVQKGLYHTALINYIPLAELALSVLEFDRVTGGTFANATCGARKELVLCLGNAAEMAIRKGLNDDALRLAAAANFYGAGAPREEKIPVEVVEKNKRRLAEAKRVLNID</sequence>
<gene>
    <name evidence="1" type="ORF">QCA50_011337</name>
</gene>
<dbReference type="AlphaFoldDB" id="A0AAW0G683"/>
<evidence type="ECO:0000313" key="2">
    <source>
        <dbReference type="Proteomes" id="UP001385951"/>
    </source>
</evidence>